<feature type="non-terminal residue" evidence="2">
    <location>
        <position position="1"/>
    </location>
</feature>
<accession>A0A1E1WCI7</accession>
<feature type="compositionally biased region" description="Basic residues" evidence="1">
    <location>
        <begin position="289"/>
        <end position="302"/>
    </location>
</feature>
<dbReference type="OrthoDB" id="7482643at2759"/>
<feature type="region of interest" description="Disordered" evidence="1">
    <location>
        <begin position="289"/>
        <end position="360"/>
    </location>
</feature>
<reference evidence="2" key="1">
    <citation type="submission" date="2015-09" db="EMBL/GenBank/DDBJ databases">
        <title>De novo assembly of Pectinophora gossypiella (Pink Bollworm) gut transcriptome.</title>
        <authorList>
            <person name="Tassone E.E."/>
        </authorList>
    </citation>
    <scope>NUCLEOTIDE SEQUENCE</scope>
</reference>
<evidence type="ECO:0000313" key="2">
    <source>
        <dbReference type="EMBL" id="JAT84686.1"/>
    </source>
</evidence>
<evidence type="ECO:0000256" key="1">
    <source>
        <dbReference type="SAM" id="MobiDB-lite"/>
    </source>
</evidence>
<gene>
    <name evidence="2" type="ORF">g.3645</name>
</gene>
<proteinExistence type="predicted"/>
<dbReference type="AlphaFoldDB" id="A0A1E1WCI7"/>
<feature type="compositionally biased region" description="Basic and acidic residues" evidence="1">
    <location>
        <begin position="128"/>
        <end position="144"/>
    </location>
</feature>
<feature type="compositionally biased region" description="Polar residues" evidence="1">
    <location>
        <begin position="87"/>
        <end position="109"/>
    </location>
</feature>
<feature type="compositionally biased region" description="Basic residues" evidence="1">
    <location>
        <begin position="343"/>
        <end position="353"/>
    </location>
</feature>
<dbReference type="EMBL" id="GDQN01006368">
    <property type="protein sequence ID" value="JAT84686.1"/>
    <property type="molecule type" value="Transcribed_RNA"/>
</dbReference>
<name>A0A1E1WCI7_PECGO</name>
<feature type="region of interest" description="Disordered" evidence="1">
    <location>
        <begin position="87"/>
        <end position="187"/>
    </location>
</feature>
<organism evidence="2">
    <name type="scientific">Pectinophora gossypiella</name>
    <name type="common">Cotton pink bollworm</name>
    <name type="synonym">Depressaria gossypiella</name>
    <dbReference type="NCBI Taxonomy" id="13191"/>
    <lineage>
        <taxon>Eukaryota</taxon>
        <taxon>Metazoa</taxon>
        <taxon>Ecdysozoa</taxon>
        <taxon>Arthropoda</taxon>
        <taxon>Hexapoda</taxon>
        <taxon>Insecta</taxon>
        <taxon>Pterygota</taxon>
        <taxon>Neoptera</taxon>
        <taxon>Endopterygota</taxon>
        <taxon>Lepidoptera</taxon>
        <taxon>Glossata</taxon>
        <taxon>Ditrysia</taxon>
        <taxon>Gelechioidea</taxon>
        <taxon>Gelechiidae</taxon>
        <taxon>Apatetrinae</taxon>
        <taxon>Pectinophora</taxon>
    </lineage>
</organism>
<protein>
    <submittedName>
        <fullName evidence="2">Uncharacterized protein</fullName>
    </submittedName>
</protein>
<sequence length="383" mass="43472">HVNSYVKANMTPAVECSFVNFEDKNKKKHVYTNLVAESNDSLPEIVSKDQPNLIQTSMISFIKEVMEKSSTKKKKARSVTPVTASLFNDTANKSPSKTIENVNRTSRQLFTPKKDTDKAYSDNLAVENVKDTSNDKENSKESSKGQKRKNNVDPNEVPAKTPRKEKDNTYFGFDDSENQDQENVSPQKIVEGRKRGLRPRARAVLKEINEQTGPTRAVVPVAAKTAQRVEVEKLYEEMKSATDAPVFPDKEQENIGTTNVNQTVEELLDEDSQSVHLFEDIELVHHLKPQRKSYGKAKKVTFRQHSSDSDTQVSDPRPELDSDEDMNDLTFDPGVPFVEERKTRKKQTKKQKLTKKEKEEADAWAASFNSMCEDVDEFPLIVE</sequence>